<dbReference type="RefSeq" id="WP_074639823.1">
    <property type="nucleotide sequence ID" value="NZ_FOFU01000001.1"/>
</dbReference>
<dbReference type="EMBL" id="FOFU01000001">
    <property type="protein sequence ID" value="SEP65613.1"/>
    <property type="molecule type" value="Genomic_DNA"/>
</dbReference>
<dbReference type="InterPro" id="IPR050490">
    <property type="entry name" value="Bact_solute-bd_prot1"/>
</dbReference>
<dbReference type="eggNOG" id="COG1653">
    <property type="taxonomic scope" value="Bacteria"/>
</dbReference>
<dbReference type="SUPFAM" id="SSF53850">
    <property type="entry name" value="Periplasmic binding protein-like II"/>
    <property type="match status" value="1"/>
</dbReference>
<organism evidence="2 3">
    <name type="scientific">Treponema bryantii</name>
    <dbReference type="NCBI Taxonomy" id="163"/>
    <lineage>
        <taxon>Bacteria</taxon>
        <taxon>Pseudomonadati</taxon>
        <taxon>Spirochaetota</taxon>
        <taxon>Spirochaetia</taxon>
        <taxon>Spirochaetales</taxon>
        <taxon>Treponemataceae</taxon>
        <taxon>Treponema</taxon>
    </lineage>
</organism>
<sequence>MKKIALLAMSAMCVLALAGCSKSKGPSAAALKAAENGDYSKLPVAKNPATKKAYDFGGMAVTIYDWWSNPDAPAASKAEEDQRAYRKYLEETYNFTLIQDNLNAGWGGHPAEVANYCITGGDDARIFIIDGRSAFSGLAANLWADVSKTPDIDWTKKKWNKAVLGVMPGKSFAVGMPEPRHCLFFNKRVLQENGFDPDEPYNLQKEGKWTWETFEEMCAALTKDTDNDGIIDQYALSGFNGEFAWPTIYSNGGRIVNVDSNGKYYLDMSDNVLEAWEYVRRIFVNYNKPAGEGANWDYFKADFLSGATAFYNNQEYDAQANGMLADMKDDWGMVCLPLGPKGDGKYFTLNQDNMLVIPSYYSQDKVNKIMKIYDFWSDDVPGYDDPDAWKEYYYSSFRDTRAIDETMQYMMDNSKSWNAWLIPGLNYAPLSWSICAGADVQETYESMKNELQATIDEVMNK</sequence>
<dbReference type="Proteomes" id="UP000182360">
    <property type="component" value="Unassembled WGS sequence"/>
</dbReference>
<protein>
    <recommendedName>
        <fullName evidence="4">ABC-type glycerol-3-phosphate transport system, substrate-binding protein</fullName>
    </recommendedName>
</protein>
<evidence type="ECO:0000256" key="1">
    <source>
        <dbReference type="SAM" id="SignalP"/>
    </source>
</evidence>
<dbReference type="PANTHER" id="PTHR43649">
    <property type="entry name" value="ARABINOSE-BINDING PROTEIN-RELATED"/>
    <property type="match status" value="1"/>
</dbReference>
<dbReference type="AlphaFoldDB" id="A0A1H8ZN05"/>
<name>A0A1H8ZN05_9SPIR</name>
<dbReference type="PANTHER" id="PTHR43649:SF12">
    <property type="entry name" value="DIACETYLCHITOBIOSE BINDING PROTEIN DASA"/>
    <property type="match status" value="1"/>
</dbReference>
<gene>
    <name evidence="2" type="ORF">SAMN04487977_10127</name>
</gene>
<keyword evidence="3" id="KW-1185">Reference proteome</keyword>
<evidence type="ECO:0000313" key="2">
    <source>
        <dbReference type="EMBL" id="SEP65613.1"/>
    </source>
</evidence>
<dbReference type="PROSITE" id="PS51257">
    <property type="entry name" value="PROKAR_LIPOPROTEIN"/>
    <property type="match status" value="1"/>
</dbReference>
<dbReference type="Gene3D" id="3.40.190.10">
    <property type="entry name" value="Periplasmic binding protein-like II"/>
    <property type="match status" value="1"/>
</dbReference>
<proteinExistence type="predicted"/>
<dbReference type="OrthoDB" id="383937at2"/>
<keyword evidence="1" id="KW-0732">Signal</keyword>
<reference evidence="2 3" key="1">
    <citation type="submission" date="2016-10" db="EMBL/GenBank/DDBJ databases">
        <authorList>
            <person name="de Groot N.N."/>
        </authorList>
    </citation>
    <scope>NUCLEOTIDE SEQUENCE [LARGE SCALE GENOMIC DNA]</scope>
    <source>
        <strain evidence="2 3">B25</strain>
    </source>
</reference>
<evidence type="ECO:0008006" key="4">
    <source>
        <dbReference type="Google" id="ProtNLM"/>
    </source>
</evidence>
<feature type="signal peptide" evidence="1">
    <location>
        <begin position="1"/>
        <end position="18"/>
    </location>
</feature>
<accession>A0A1H8ZN05</accession>
<evidence type="ECO:0000313" key="3">
    <source>
        <dbReference type="Proteomes" id="UP000182360"/>
    </source>
</evidence>
<feature type="chain" id="PRO_5010205622" description="ABC-type glycerol-3-phosphate transport system, substrate-binding protein" evidence="1">
    <location>
        <begin position="19"/>
        <end position="461"/>
    </location>
</feature>